<accession>A0A0G4HMM2</accession>
<protein>
    <submittedName>
        <fullName evidence="2">Uncharacterized protein</fullName>
    </submittedName>
</protein>
<dbReference type="EMBL" id="CDMZ01003191">
    <property type="protein sequence ID" value="CEM45455.1"/>
    <property type="molecule type" value="Genomic_DNA"/>
</dbReference>
<dbReference type="PhylomeDB" id="A0A0G4HMM2"/>
<evidence type="ECO:0000256" key="1">
    <source>
        <dbReference type="SAM" id="MobiDB-lite"/>
    </source>
</evidence>
<name>A0A0G4HMM2_9ALVE</name>
<dbReference type="AlphaFoldDB" id="A0A0G4HMM2"/>
<feature type="region of interest" description="Disordered" evidence="1">
    <location>
        <begin position="76"/>
        <end position="113"/>
    </location>
</feature>
<organism evidence="2">
    <name type="scientific">Chromera velia CCMP2878</name>
    <dbReference type="NCBI Taxonomy" id="1169474"/>
    <lineage>
        <taxon>Eukaryota</taxon>
        <taxon>Sar</taxon>
        <taxon>Alveolata</taxon>
        <taxon>Colpodellida</taxon>
        <taxon>Chromeraceae</taxon>
        <taxon>Chromera</taxon>
    </lineage>
</organism>
<reference evidence="2" key="1">
    <citation type="submission" date="2014-11" db="EMBL/GenBank/DDBJ databases">
        <authorList>
            <person name="Otto D Thomas"/>
            <person name="Naeem Raeece"/>
        </authorList>
    </citation>
    <scope>NUCLEOTIDE SEQUENCE</scope>
</reference>
<sequence length="113" mass="11762">MVRLPSLPENLPGGLLGVHKPHWPSDGGWLSSSGVAQGGFPAPFDNLRWLARSRYYRAPPFPFGAAACLLRPNIAPKSSPPESCGGREETGGGKSRLDPGGGNGSRVAVTLDG</sequence>
<feature type="compositionally biased region" description="Basic and acidic residues" evidence="1">
    <location>
        <begin position="85"/>
        <end position="97"/>
    </location>
</feature>
<proteinExistence type="predicted"/>
<gene>
    <name evidence="2" type="ORF">Cvel_7527</name>
</gene>
<dbReference type="VEuPathDB" id="CryptoDB:Cvel_7527"/>
<evidence type="ECO:0000313" key="2">
    <source>
        <dbReference type="EMBL" id="CEM45455.1"/>
    </source>
</evidence>